<feature type="compositionally biased region" description="Low complexity" evidence="11">
    <location>
        <begin position="701"/>
        <end position="712"/>
    </location>
</feature>
<dbReference type="CDD" id="cd05117">
    <property type="entry name" value="STKc_CAMK"/>
    <property type="match status" value="1"/>
</dbReference>
<evidence type="ECO:0000256" key="2">
    <source>
        <dbReference type="ARBA" id="ARBA00022527"/>
    </source>
</evidence>
<keyword evidence="15" id="KW-1185">Reference proteome</keyword>
<dbReference type="InterPro" id="IPR008271">
    <property type="entry name" value="Ser/Thr_kinase_AS"/>
</dbReference>
<keyword evidence="2" id="KW-0723">Serine/threonine-protein kinase</keyword>
<dbReference type="GO" id="GO:0005524">
    <property type="term" value="F:ATP binding"/>
    <property type="evidence" value="ECO:0007669"/>
    <property type="project" value="UniProtKB-UniRule"/>
</dbReference>
<dbReference type="FunFam" id="3.30.200.20:FF:000470">
    <property type="entry name" value="Serine/threonine-protein kinase RAD53"/>
    <property type="match status" value="1"/>
</dbReference>
<protein>
    <recommendedName>
        <fullName evidence="16">Serine/threonine-protein kinase RAD53</fullName>
    </recommendedName>
</protein>
<dbReference type="STRING" id="1441469.A0A225ABL3"/>
<keyword evidence="4 8" id="KW-0547">Nucleotide-binding</keyword>
<dbReference type="GeneID" id="31005744"/>
<dbReference type="InterPro" id="IPR000719">
    <property type="entry name" value="Prot_kinase_dom"/>
</dbReference>
<dbReference type="PROSITE" id="PS50006">
    <property type="entry name" value="FHA_DOMAIN"/>
    <property type="match status" value="1"/>
</dbReference>
<evidence type="ECO:0000256" key="8">
    <source>
        <dbReference type="PIRSR" id="PIRSR630616-2"/>
    </source>
</evidence>
<evidence type="ECO:0000256" key="11">
    <source>
        <dbReference type="SAM" id="MobiDB-lite"/>
    </source>
</evidence>
<dbReference type="FunFam" id="1.10.510.10:FF:000861">
    <property type="entry name" value="Serine/threonine-protein kinase RAD53"/>
    <property type="match status" value="1"/>
</dbReference>
<dbReference type="PROSITE" id="PS50011">
    <property type="entry name" value="PROTEIN_KINASE_DOM"/>
    <property type="match status" value="1"/>
</dbReference>
<dbReference type="PROSITE" id="PS00107">
    <property type="entry name" value="PROTEIN_KINASE_ATP"/>
    <property type="match status" value="1"/>
</dbReference>
<dbReference type="SMART" id="SM00240">
    <property type="entry name" value="FHA"/>
    <property type="match status" value="1"/>
</dbReference>
<reference evidence="14 15" key="1">
    <citation type="submission" date="2015-06" db="EMBL/GenBank/DDBJ databases">
        <title>Talaromyces atroroseus IBT 11181 draft genome.</title>
        <authorList>
            <person name="Rasmussen K.B."/>
            <person name="Rasmussen S."/>
            <person name="Petersen B."/>
            <person name="Sicheritz-Ponten T."/>
            <person name="Mortensen U.H."/>
            <person name="Thrane U."/>
        </authorList>
    </citation>
    <scope>NUCLEOTIDE SEQUENCE [LARGE SCALE GENOMIC DNA]</scope>
    <source>
        <strain evidence="14 15">IBT 11181</strain>
    </source>
</reference>
<dbReference type="Pfam" id="PF00069">
    <property type="entry name" value="Pkinase"/>
    <property type="match status" value="1"/>
</dbReference>
<evidence type="ECO:0000256" key="6">
    <source>
        <dbReference type="ARBA" id="ARBA00022840"/>
    </source>
</evidence>
<organism evidence="14 15">
    <name type="scientific">Talaromyces atroroseus</name>
    <dbReference type="NCBI Taxonomy" id="1441469"/>
    <lineage>
        <taxon>Eukaryota</taxon>
        <taxon>Fungi</taxon>
        <taxon>Dikarya</taxon>
        <taxon>Ascomycota</taxon>
        <taxon>Pezizomycotina</taxon>
        <taxon>Eurotiomycetes</taxon>
        <taxon>Eurotiomycetidae</taxon>
        <taxon>Eurotiales</taxon>
        <taxon>Trichocomaceae</taxon>
        <taxon>Talaromyces</taxon>
        <taxon>Talaromyces sect. Trachyspermi</taxon>
    </lineage>
</organism>
<feature type="region of interest" description="Disordered" evidence="11">
    <location>
        <begin position="1"/>
        <end position="24"/>
    </location>
</feature>
<dbReference type="Proteomes" id="UP000214365">
    <property type="component" value="Unassembled WGS sequence"/>
</dbReference>
<feature type="compositionally biased region" description="Basic and acidic residues" evidence="11">
    <location>
        <begin position="774"/>
        <end position="790"/>
    </location>
</feature>
<dbReference type="Gene3D" id="1.10.510.10">
    <property type="entry name" value="Transferase(Phosphotransferase) domain 1"/>
    <property type="match status" value="1"/>
</dbReference>
<dbReference type="SMART" id="SM00220">
    <property type="entry name" value="S_TKc"/>
    <property type="match status" value="1"/>
</dbReference>
<comment type="caution">
    <text evidence="14">The sequence shown here is derived from an EMBL/GenBank/DDBJ whole genome shotgun (WGS) entry which is preliminary data.</text>
</comment>
<evidence type="ECO:0000259" key="13">
    <source>
        <dbReference type="PROSITE" id="PS50011"/>
    </source>
</evidence>
<comment type="similarity">
    <text evidence="1">Belongs to the protein kinase superfamily. CAMK Ser/Thr protein kinase family. CHEK2 subfamily.</text>
</comment>
<dbReference type="OrthoDB" id="504170at2759"/>
<evidence type="ECO:0000256" key="7">
    <source>
        <dbReference type="PIRSR" id="PIRSR630616-1"/>
    </source>
</evidence>
<feature type="domain" description="Protein kinase" evidence="13">
    <location>
        <begin position="244"/>
        <end position="527"/>
    </location>
</feature>
<feature type="compositionally biased region" description="Basic and acidic residues" evidence="11">
    <location>
        <begin position="714"/>
        <end position="728"/>
    </location>
</feature>
<feature type="region of interest" description="Disordered" evidence="11">
    <location>
        <begin position="642"/>
        <end position="663"/>
    </location>
</feature>
<dbReference type="RefSeq" id="XP_020118582.1">
    <property type="nucleotide sequence ID" value="XM_020268422.1"/>
</dbReference>
<dbReference type="InterPro" id="IPR011009">
    <property type="entry name" value="Kinase-like_dom_sf"/>
</dbReference>
<feature type="region of interest" description="Disordered" evidence="11">
    <location>
        <begin position="697"/>
        <end position="790"/>
    </location>
</feature>
<dbReference type="InterPro" id="IPR008984">
    <property type="entry name" value="SMAD_FHA_dom_sf"/>
</dbReference>
<dbReference type="PANTHER" id="PTHR24350">
    <property type="entry name" value="SERINE/THREONINE-PROTEIN KINASE IAL-RELATED"/>
    <property type="match status" value="1"/>
</dbReference>
<evidence type="ECO:0000256" key="9">
    <source>
        <dbReference type="PIRSR" id="PIRSR630616-3"/>
    </source>
</evidence>
<feature type="compositionally biased region" description="Polar residues" evidence="11">
    <location>
        <begin position="1"/>
        <end position="13"/>
    </location>
</feature>
<evidence type="ECO:0000256" key="10">
    <source>
        <dbReference type="PROSITE-ProRule" id="PRU10141"/>
    </source>
</evidence>
<evidence type="ECO:0008006" key="16">
    <source>
        <dbReference type="Google" id="ProtNLM"/>
    </source>
</evidence>
<evidence type="ECO:0000259" key="12">
    <source>
        <dbReference type="PROSITE" id="PS50006"/>
    </source>
</evidence>
<evidence type="ECO:0000313" key="15">
    <source>
        <dbReference type="Proteomes" id="UP000214365"/>
    </source>
</evidence>
<feature type="active site" description="Proton acceptor" evidence="7">
    <location>
        <position position="368"/>
    </location>
</feature>
<feature type="region of interest" description="Disordered" evidence="11">
    <location>
        <begin position="807"/>
        <end position="828"/>
    </location>
</feature>
<dbReference type="GO" id="GO:0004674">
    <property type="term" value="F:protein serine/threonine kinase activity"/>
    <property type="evidence" value="ECO:0007669"/>
    <property type="project" value="UniProtKB-KW"/>
</dbReference>
<feature type="cross-link" description="Glycyl lysine isopeptide (Lys-Gly) (interchain with G-Cter in SUMO2)" evidence="9">
    <location>
        <position position="370"/>
    </location>
</feature>
<feature type="binding site" evidence="8 10">
    <location>
        <position position="273"/>
    </location>
    <ligand>
        <name>ATP</name>
        <dbReference type="ChEBI" id="CHEBI:30616"/>
    </ligand>
</feature>
<sequence>MDVNPTQESTQPYSDPRRVGSHNSGLLDQDVADILCILHPGSHYAHEAVDATAQQHRGHQHILQRDEFEYDPVDSPARDIALRLSSSVQDLSMGFVFGRNPQRSDILLTPEVTSKHISNIHFRIFLNEEGILMLQDLSTNGTVVDNARLWKRNGQTTRMLINGSVIIVASDNRQNKEVRFVVRIPSRDGFNVQYTQNLLAYLQRVARHNAKVRNLQARAPPPQSALQLTLGNPYGMHWTGGSVYNVTGQIGKGAFATVYKLATKQDGIVYAAKELDKRRFMKNGVLDQKVDNEMKIMKDLRHPNIVQYVDHHEHDRWIYIIMEYVAGGELSAYLAVHGKIAEDMVKSITRQLLHALQYLHKRKITHRDIKPDNILISSIDPLRVKLSDFGLSKVVQEETFMKTFCGTLLYCAPEVYPEYDNYRQGAARKRRRFGDPPPRTSPYDQSVDMWSLGAVLFHVLCGSPPFTGRGDDRGAQMLRTIMTTEVDYDVLREEGVSEEGVDFVSQLLRTDPHERPNERELFQHPWISNVADLDEYSDAEDFPLEDEQLAMIREAIEEDLDASQLSINDDPAYNGAAIHVRSDQAQSKRQRLDDADIIRYPSLPPMDSFSVLDVSPNLEVTTANRLFGEVTSSAVRSSGVLDGLSPHDFSSKSDHSSGESMVDADELSVGVHSFPMPVFGGSFPSLLGSDSFVGQLKMPSSHESSFKSSAAAVERPDTPYSSHREREVTPANQDIPGEAQDEPHATEVTPKALPIHRRTELVLPDTASESSIPRADEYRDHESDATTDDHKQAELAVTIDARTGKEIMPTTTDSSGLDPPPAETETVASGIPRSLTPADFRKPRRLLGKLVTVPGSIIDLTLRLEGRMTSWGRGPLATVVYPERMDTRIPAYAIEVTFWSPGVEARIAEGADWMAIPDVMTILSTKTRKCIWVNGVELRRGRQMENGSEAFDFGKLYTDDIITIFQNGDKYLRFRCEIYHGDSARPRPESEKGFIVRQVLHPKSDSNRNRQPNNRIPDSDKLYA</sequence>
<dbReference type="Gene3D" id="2.60.200.20">
    <property type="match status" value="1"/>
</dbReference>
<feature type="binding site" evidence="8">
    <location>
        <position position="388"/>
    </location>
    <ligand>
        <name>ATP</name>
        <dbReference type="ChEBI" id="CHEBI:30616"/>
    </ligand>
</feature>
<dbReference type="AlphaFoldDB" id="A0A225ABL3"/>
<dbReference type="EMBL" id="LFMY01000009">
    <property type="protein sequence ID" value="OKL58461.1"/>
    <property type="molecule type" value="Genomic_DNA"/>
</dbReference>
<keyword evidence="6 8" id="KW-0067">ATP-binding</keyword>
<evidence type="ECO:0000256" key="4">
    <source>
        <dbReference type="ARBA" id="ARBA00022741"/>
    </source>
</evidence>
<feature type="region of interest" description="Disordered" evidence="11">
    <location>
        <begin position="1001"/>
        <end position="1024"/>
    </location>
</feature>
<dbReference type="InterPro" id="IPR017441">
    <property type="entry name" value="Protein_kinase_ATP_BS"/>
</dbReference>
<evidence type="ECO:0000256" key="3">
    <source>
        <dbReference type="ARBA" id="ARBA00022679"/>
    </source>
</evidence>
<dbReference type="InterPro" id="IPR000253">
    <property type="entry name" value="FHA_dom"/>
</dbReference>
<proteinExistence type="inferred from homology"/>
<dbReference type="PROSITE" id="PS00108">
    <property type="entry name" value="PROTEIN_KINASE_ST"/>
    <property type="match status" value="1"/>
</dbReference>
<dbReference type="Gene3D" id="3.30.200.20">
    <property type="entry name" value="Phosphorylase Kinase, domain 1"/>
    <property type="match status" value="1"/>
</dbReference>
<dbReference type="SUPFAM" id="SSF56112">
    <property type="entry name" value="Protein kinase-like (PK-like)"/>
    <property type="match status" value="1"/>
</dbReference>
<gene>
    <name evidence="14" type="ORF">UA08_05988</name>
</gene>
<evidence type="ECO:0000313" key="14">
    <source>
        <dbReference type="EMBL" id="OKL58461.1"/>
    </source>
</evidence>
<accession>A0A225ABL3</accession>
<dbReference type="Pfam" id="PF00498">
    <property type="entry name" value="FHA"/>
    <property type="match status" value="1"/>
</dbReference>
<evidence type="ECO:0000256" key="1">
    <source>
        <dbReference type="ARBA" id="ARBA00005575"/>
    </source>
</evidence>
<evidence type="ECO:0000256" key="5">
    <source>
        <dbReference type="ARBA" id="ARBA00022777"/>
    </source>
</evidence>
<dbReference type="InterPro" id="IPR030616">
    <property type="entry name" value="Aur-like"/>
</dbReference>
<name>A0A225ABL3_TALAT</name>
<dbReference type="SUPFAM" id="SSF49879">
    <property type="entry name" value="SMAD/FHA domain"/>
    <property type="match status" value="1"/>
</dbReference>
<keyword evidence="3" id="KW-0808">Transferase</keyword>
<keyword evidence="5" id="KW-0418">Kinase</keyword>
<feature type="domain" description="FHA" evidence="12">
    <location>
        <begin position="95"/>
        <end position="149"/>
    </location>
</feature>